<protein>
    <submittedName>
        <fullName evidence="1">ORF117</fullName>
    </submittedName>
</protein>
<accession>Q9J820</accession>
<dbReference type="GeneID" id="2715732"/>
<reference evidence="1 2" key="2">
    <citation type="journal article" date="1993" name="J. Gen. Virol.">
        <title>Nucleotide sequence and transcriptional analysis of the p10 gene of Spodoptera exigua nuclear polyhedrosis virus.</title>
        <authorList>
            <person name="Zuidema D."/>
            <person name="van Oers M.M."/>
            <person name="van Strien E.A."/>
            <person name="Caballero P.C."/>
            <person name="Klok E.J."/>
            <person name="Goldbach R.W."/>
            <person name="Vlak J.M."/>
        </authorList>
    </citation>
    <scope>NUCLEOTIDE SEQUENCE [LARGE SCALE GENOMIC DNA]</scope>
</reference>
<dbReference type="KEGG" id="vg:2715732"/>
<reference evidence="1 2" key="5">
    <citation type="journal article" date="1998" name="J. Gen. Virol.">
        <title>Specificity of multiple homologous genomic regions in Spodoptera exigua nucleopolyhedrovirus DNA replication.</title>
        <authorList>
            <person name="Broer R."/>
            <person name="Heldens J.G."/>
            <person name="van Strien E.A."/>
            <person name="Zuidema D."/>
            <person name="Vlak J.M."/>
        </authorList>
    </citation>
    <scope>NUCLEOTIDE SEQUENCE [LARGE SCALE GENOMIC DNA]</scope>
</reference>
<sequence length="191" mass="22537">MDGGSVCPALDSVLKDLRFVNKQTLLLPHYADFDEKMPDLDIFSCTLDSVKKSLDHLENVMLRKDTTNKMSLDDLISRHTRSELEFMLMNYVDSDRNDTQPDFDYVYIKTCVYMVRHLKQMKMKHYGQQLKCFKNDHVKAFIHVVDINLPRDSSCWNHLLQKINRTRELCKRIDARLAEFRDLQGRMETSV</sequence>
<organism evidence="1 2">
    <name type="scientific">Spodoptera exigua nuclear polyhedrosis virus (strain US)</name>
    <name type="common">SeMNPV</name>
    <dbReference type="NCBI Taxonomy" id="31506"/>
    <lineage>
        <taxon>Viruses</taxon>
        <taxon>Viruses incertae sedis</taxon>
        <taxon>Naldaviricetes</taxon>
        <taxon>Lefavirales</taxon>
        <taxon>Baculoviridae</taxon>
        <taxon>Alphabaculovirus</taxon>
        <taxon>Spodoptera exigua multiple nucleopolyhedrovirus</taxon>
    </lineage>
</organism>
<dbReference type="Proteomes" id="UP000203151">
    <property type="component" value="Segment"/>
</dbReference>
<reference evidence="1 2" key="6">
    <citation type="journal article" date="1999" name="J. Gen. Virol.">
        <title>Sequence and organization of the Spodoptera exigua multicapsid nucleopolyhedrovirus genome.</title>
        <authorList>
            <person name="IJkel W.F."/>
            <person name="van Strien E.A."/>
            <person name="Heldens J.G."/>
            <person name="Broer R."/>
            <person name="Zuidema D."/>
            <person name="Goldbach R.W."/>
            <person name="Vlak J.M."/>
        </authorList>
    </citation>
    <scope>NUCLEOTIDE SEQUENCE [LARGE SCALE GENOMIC DNA]</scope>
</reference>
<reference evidence="1 2" key="1">
    <citation type="journal article" date="1992" name="J. Gen. Virol.">
        <title>Nucleotide sequence and transcriptional analysis of the polyhedrin gene of Spodoptera exigua nuclear polyhedrosis virus.</title>
        <authorList>
            <person name="van Strien E.A."/>
            <person name="Zuidema D."/>
            <person name="Goldbach R.W."/>
            <person name="Vlak J.M."/>
        </authorList>
    </citation>
    <scope>NUCLEOTIDE SEQUENCE [LARGE SCALE GENOMIC DNA]</scope>
</reference>
<dbReference type="OrthoDB" id="20403at10239"/>
<proteinExistence type="predicted"/>
<reference evidence="1 2" key="7">
    <citation type="journal article" date="1999" name="Virus Res.">
        <title>Identification, sequence analysis and phylogeny of the lef-2 gene of Helicoverpa armigera single-nucleocapsid baculovirus.</title>
        <authorList>
            <person name="Chen X."/>
            <person name="IJkel W.F."/>
            <person name="Dominy C."/>
            <person name="de Andrade Zanotto P.M."/>
            <person name="Hashimoto Y."/>
            <person name="Faktor O."/>
            <person name="Hayakawa T."/>
            <person name="Wang C."/>
            <person name="Prekumar A."/>
            <person name="Mathavan S."/>
            <person name="Krell P.J."/>
            <person name="Hu Z."/>
            <person name="Vlak J.M."/>
        </authorList>
    </citation>
    <scope>NUCLEOTIDE SEQUENCE [LARGE SCALE GENOMIC DNA]</scope>
</reference>
<organismHost>
    <name type="scientific">Lepidoptera</name>
    <name type="common">moths &amp; butterflies</name>
    <dbReference type="NCBI Taxonomy" id="7088"/>
</organismHost>
<name>Q9J820_NPVSE</name>
<evidence type="ECO:0000313" key="1">
    <source>
        <dbReference type="EMBL" id="AAF33646.1"/>
    </source>
</evidence>
<dbReference type="RefSeq" id="NP_037877.1">
    <property type="nucleotide sequence ID" value="NC_002169.1"/>
</dbReference>
<evidence type="ECO:0000313" key="2">
    <source>
        <dbReference type="Proteomes" id="UP000203151"/>
    </source>
</evidence>
<dbReference type="EMBL" id="AF169823">
    <property type="protein sequence ID" value="AAF33646.1"/>
    <property type="molecule type" value="Genomic_DNA"/>
</dbReference>
<reference evidence="1 2" key="3">
    <citation type="journal article" date="1997" name="J. Gen. Virol.">
        <title>Baculoviruses contain a gene for the large subunit of ribonucleotide reductase.</title>
        <authorList>
            <person name="van Strien E.A."/>
            <person name="Faktor O."/>
            <person name="Hu Z.H."/>
            <person name="Zuidema D."/>
            <person name="Goldbach R.W."/>
            <person name="Vlak J.M."/>
        </authorList>
    </citation>
    <scope>NUCLEOTIDE SEQUENCE [LARGE SCALE GENOMIC DNA]</scope>
</reference>
<keyword evidence="2" id="KW-1185">Reference proteome</keyword>
<reference evidence="1 2" key="4">
    <citation type="journal article" date="1997" name="J. Gen. Virol.">
        <title>Characterization of a putative Spodoptera exigua multicapsid nucleopolyhedrovirus helicase gene.</title>
        <authorList>
            <person name="Heldens J.G."/>
            <person name="Liu Y."/>
            <person name="Zuidema D."/>
            <person name="Goldbach R.W."/>
            <person name="Vlak J.M."/>
        </authorList>
    </citation>
    <scope>NUCLEOTIDE SEQUENCE [LARGE SCALE GENOMIC DNA]</scope>
</reference>